<evidence type="ECO:0000313" key="1">
    <source>
        <dbReference type="EMBL" id="KAJ8058022.1"/>
    </source>
</evidence>
<gene>
    <name evidence="1" type="ORF">OCU04_013196</name>
</gene>
<reference evidence="1" key="1">
    <citation type="submission" date="2022-11" db="EMBL/GenBank/DDBJ databases">
        <title>Genome Resource of Sclerotinia nivalis Strain SnTB1, a Plant Pathogen Isolated from American Ginseng.</title>
        <authorList>
            <person name="Fan S."/>
        </authorList>
    </citation>
    <scope>NUCLEOTIDE SEQUENCE</scope>
    <source>
        <strain evidence="1">SnTB1</strain>
    </source>
</reference>
<dbReference type="EMBL" id="JAPEIS010000018">
    <property type="protein sequence ID" value="KAJ8058022.1"/>
    <property type="molecule type" value="Genomic_DNA"/>
</dbReference>
<dbReference type="OrthoDB" id="10583036at2759"/>
<comment type="caution">
    <text evidence="1">The sequence shown here is derived from an EMBL/GenBank/DDBJ whole genome shotgun (WGS) entry which is preliminary data.</text>
</comment>
<evidence type="ECO:0000313" key="2">
    <source>
        <dbReference type="Proteomes" id="UP001152300"/>
    </source>
</evidence>
<protein>
    <submittedName>
        <fullName evidence="1">Uncharacterized protein</fullName>
    </submittedName>
</protein>
<proteinExistence type="predicted"/>
<dbReference type="Proteomes" id="UP001152300">
    <property type="component" value="Unassembled WGS sequence"/>
</dbReference>
<name>A0A9X0DDY6_9HELO</name>
<accession>A0A9X0DDY6</accession>
<organism evidence="1 2">
    <name type="scientific">Sclerotinia nivalis</name>
    <dbReference type="NCBI Taxonomy" id="352851"/>
    <lineage>
        <taxon>Eukaryota</taxon>
        <taxon>Fungi</taxon>
        <taxon>Dikarya</taxon>
        <taxon>Ascomycota</taxon>
        <taxon>Pezizomycotina</taxon>
        <taxon>Leotiomycetes</taxon>
        <taxon>Helotiales</taxon>
        <taxon>Sclerotiniaceae</taxon>
        <taxon>Sclerotinia</taxon>
    </lineage>
</organism>
<dbReference type="AlphaFoldDB" id="A0A9X0DDY6"/>
<sequence length="258" mass="29604">MKWKEAKGSISLTTKESVFHKEALSFKDGLPYSHNGSPIPIGVKISDLFLGLLWQYAPPSIDLHMLYPADFDEEGEVYPDRMNVGDICAPRIHQHDYPLDGFLVEDSRIGYIQSFNPNGTVRFVKILGGERFVLTQQAFNEMQNDFHHHFVKICRGETPVAVMSHPSEIERISIQSGAFEERAVHARWEFLSMFEYAHRNLPDPADIAEADHVQRAQHYEEVLNNVPTRGFDFQTNGLPWDFLSHMFESSALQQCHEE</sequence>
<keyword evidence="2" id="KW-1185">Reference proteome</keyword>